<evidence type="ECO:0000259" key="7">
    <source>
        <dbReference type="PROSITE" id="PS51918"/>
    </source>
</evidence>
<evidence type="ECO:0000256" key="4">
    <source>
        <dbReference type="ARBA" id="ARBA00022723"/>
    </source>
</evidence>
<dbReference type="PANTHER" id="PTHR30352:SF5">
    <property type="entry name" value="PYRUVATE FORMATE-LYASE 1-ACTIVATING ENZYME"/>
    <property type="match status" value="1"/>
</dbReference>
<comment type="caution">
    <text evidence="8">The sequence shown here is derived from an EMBL/GenBank/DDBJ whole genome shotgun (WGS) entry which is preliminary data.</text>
</comment>
<evidence type="ECO:0000256" key="5">
    <source>
        <dbReference type="ARBA" id="ARBA00023004"/>
    </source>
</evidence>
<evidence type="ECO:0000313" key="9">
    <source>
        <dbReference type="Proteomes" id="UP000319219"/>
    </source>
</evidence>
<name>A0ABY3AXS8_9BACL</name>
<proteinExistence type="predicted"/>
<dbReference type="InterPro" id="IPR034457">
    <property type="entry name" value="Organic_radical-activating"/>
</dbReference>
<keyword evidence="5" id="KW-0408">Iron</keyword>
<keyword evidence="9" id="KW-1185">Reference proteome</keyword>
<dbReference type="RefSeq" id="WP_142614859.1">
    <property type="nucleotide sequence ID" value="NZ_VIJZ01000017.1"/>
</dbReference>
<comment type="cofactor">
    <cofactor evidence="1">
        <name>[4Fe-4S] cluster</name>
        <dbReference type="ChEBI" id="CHEBI:49883"/>
    </cofactor>
</comment>
<evidence type="ECO:0000256" key="2">
    <source>
        <dbReference type="ARBA" id="ARBA00022485"/>
    </source>
</evidence>
<dbReference type="SFLD" id="SFLDS00029">
    <property type="entry name" value="Radical_SAM"/>
    <property type="match status" value="1"/>
</dbReference>
<keyword evidence="2" id="KW-0004">4Fe-4S</keyword>
<sequence>MYLVYADEKGNVYDHASLYGLARSADMIVEIMEDELIPLPEGATLVSLPNTRPVGMNPETGEMVSLPGDMQAVGALLPQGFTRLCLPGYVKTDKEYKLPLFGYSAVVWKDGAFYVTAEQSDSPSKWNPENCDRNQVKLGVQRMTEQYPENRLYQHLSNCALGYECLTSSNTFLNRWEGGVPVSYSCNAGCFGCISEQPDDSGFVSPQTRMNFRPRVEEIVEVMLEHLKTPESIISFGQGCEGEPSTQAKLIIDAIKEVRSVTDMGYININTNAGLSDHIRGIVDAGLDLMRVSTISALDDHYNAYYKPRGYTLANVEKSLRYASEQGVYTSINYLIFPGVTDREEEIEAMIEFAKRTKLKLIQMRNLNIDPESYLELIPPAQGEILGMKQMLEIYREELPDVVIGSYTHVPPQGLARPKLAKA</sequence>
<dbReference type="InterPro" id="IPR013785">
    <property type="entry name" value="Aldolase_TIM"/>
</dbReference>
<evidence type="ECO:0000256" key="1">
    <source>
        <dbReference type="ARBA" id="ARBA00001966"/>
    </source>
</evidence>
<protein>
    <submittedName>
        <fullName evidence="8">Radical SAM protein</fullName>
    </submittedName>
</protein>
<accession>A0ABY3AXS8</accession>
<keyword evidence="4" id="KW-0479">Metal-binding</keyword>
<dbReference type="Proteomes" id="UP000319219">
    <property type="component" value="Unassembled WGS sequence"/>
</dbReference>
<dbReference type="SUPFAM" id="SSF102114">
    <property type="entry name" value="Radical SAM enzymes"/>
    <property type="match status" value="1"/>
</dbReference>
<organism evidence="8 9">
    <name type="scientific">Paenibacillus ottowii</name>
    <dbReference type="NCBI Taxonomy" id="2315729"/>
    <lineage>
        <taxon>Bacteria</taxon>
        <taxon>Bacillati</taxon>
        <taxon>Bacillota</taxon>
        <taxon>Bacilli</taxon>
        <taxon>Bacillales</taxon>
        <taxon>Paenibacillaceae</taxon>
        <taxon>Paenibacillus</taxon>
    </lineage>
</organism>
<keyword evidence="3" id="KW-0949">S-adenosyl-L-methionine</keyword>
<dbReference type="InterPro" id="IPR058240">
    <property type="entry name" value="rSAM_sf"/>
</dbReference>
<feature type="domain" description="Radical SAM core" evidence="7">
    <location>
        <begin position="172"/>
        <end position="401"/>
    </location>
</feature>
<dbReference type="InterPro" id="IPR007197">
    <property type="entry name" value="rSAM"/>
</dbReference>
<dbReference type="CDD" id="cd01335">
    <property type="entry name" value="Radical_SAM"/>
    <property type="match status" value="1"/>
</dbReference>
<evidence type="ECO:0000256" key="6">
    <source>
        <dbReference type="ARBA" id="ARBA00023014"/>
    </source>
</evidence>
<dbReference type="Pfam" id="PF04055">
    <property type="entry name" value="Radical_SAM"/>
    <property type="match status" value="1"/>
</dbReference>
<dbReference type="Gene3D" id="3.20.20.70">
    <property type="entry name" value="Aldolase class I"/>
    <property type="match status" value="1"/>
</dbReference>
<evidence type="ECO:0000256" key="3">
    <source>
        <dbReference type="ARBA" id="ARBA00022691"/>
    </source>
</evidence>
<evidence type="ECO:0000313" key="8">
    <source>
        <dbReference type="EMBL" id="TQR93594.1"/>
    </source>
</evidence>
<dbReference type="SFLD" id="SFLDG01109">
    <property type="entry name" value="Uncharacterised_Radical_SAM_Su"/>
    <property type="match status" value="1"/>
</dbReference>
<reference evidence="8 9" key="1">
    <citation type="submission" date="2019-07" db="EMBL/GenBank/DDBJ databases">
        <title>Paenibacillus ottowii sp. nov. isolated from a fermentation system processing bovine manure.</title>
        <authorList>
            <person name="Velazquez L.F."/>
            <person name="Rajbanshi S."/>
            <person name="Guan S."/>
            <person name="Hinchee M."/>
            <person name="Welsh A."/>
        </authorList>
    </citation>
    <scope>NUCLEOTIDE SEQUENCE [LARGE SCALE GENOMIC DNA]</scope>
    <source>
        <strain evidence="8 9">MS2379</strain>
    </source>
</reference>
<dbReference type="EMBL" id="VIJZ01000017">
    <property type="protein sequence ID" value="TQR93594.1"/>
    <property type="molecule type" value="Genomic_DNA"/>
</dbReference>
<dbReference type="PROSITE" id="PS51918">
    <property type="entry name" value="RADICAL_SAM"/>
    <property type="match status" value="1"/>
</dbReference>
<dbReference type="PANTHER" id="PTHR30352">
    <property type="entry name" value="PYRUVATE FORMATE-LYASE-ACTIVATING ENZYME"/>
    <property type="match status" value="1"/>
</dbReference>
<gene>
    <name evidence="8" type="ORF">FKV70_24570</name>
</gene>
<keyword evidence="6" id="KW-0411">Iron-sulfur</keyword>